<reference evidence="1" key="1">
    <citation type="journal article" date="2023" name="Mol. Phylogenet. Evol.">
        <title>Genome-scale phylogeny and comparative genomics of the fungal order Sordariales.</title>
        <authorList>
            <person name="Hensen N."/>
            <person name="Bonometti L."/>
            <person name="Westerberg I."/>
            <person name="Brannstrom I.O."/>
            <person name="Guillou S."/>
            <person name="Cros-Aarteil S."/>
            <person name="Calhoun S."/>
            <person name="Haridas S."/>
            <person name="Kuo A."/>
            <person name="Mondo S."/>
            <person name="Pangilinan J."/>
            <person name="Riley R."/>
            <person name="LaButti K."/>
            <person name="Andreopoulos B."/>
            <person name="Lipzen A."/>
            <person name="Chen C."/>
            <person name="Yan M."/>
            <person name="Daum C."/>
            <person name="Ng V."/>
            <person name="Clum A."/>
            <person name="Steindorff A."/>
            <person name="Ohm R.A."/>
            <person name="Martin F."/>
            <person name="Silar P."/>
            <person name="Natvig D.O."/>
            <person name="Lalanne C."/>
            <person name="Gautier V."/>
            <person name="Ament-Velasquez S.L."/>
            <person name="Kruys A."/>
            <person name="Hutchinson M.I."/>
            <person name="Powell A.J."/>
            <person name="Barry K."/>
            <person name="Miller A.N."/>
            <person name="Grigoriev I.V."/>
            <person name="Debuchy R."/>
            <person name="Gladieux P."/>
            <person name="Hiltunen Thoren M."/>
            <person name="Johannesson H."/>
        </authorList>
    </citation>
    <scope>NUCLEOTIDE SEQUENCE</scope>
    <source>
        <strain evidence="1">PSN243</strain>
    </source>
</reference>
<dbReference type="Proteomes" id="UP001321760">
    <property type="component" value="Unassembled WGS sequence"/>
</dbReference>
<accession>A0AAV9GU14</accession>
<evidence type="ECO:0000313" key="2">
    <source>
        <dbReference type="Proteomes" id="UP001321760"/>
    </source>
</evidence>
<organism evidence="1 2">
    <name type="scientific">Podospora aff. communis PSN243</name>
    <dbReference type="NCBI Taxonomy" id="3040156"/>
    <lineage>
        <taxon>Eukaryota</taxon>
        <taxon>Fungi</taxon>
        <taxon>Dikarya</taxon>
        <taxon>Ascomycota</taxon>
        <taxon>Pezizomycotina</taxon>
        <taxon>Sordariomycetes</taxon>
        <taxon>Sordariomycetidae</taxon>
        <taxon>Sordariales</taxon>
        <taxon>Podosporaceae</taxon>
        <taxon>Podospora</taxon>
    </lineage>
</organism>
<gene>
    <name evidence="1" type="ORF">QBC34DRAFT_459172</name>
</gene>
<sequence length="465" mass="53212">MATRLINPSARPSLKSLPLEIIDMILSKVCGEITNLAVISPSWQLAVERMLFATLSVNHDELPVLEFVLLSSPHRFRLISQLSYVLKMEQKPSPSELWTQNIHTLHEIRRLFTLLNRLSDLEPRQGAADLRLLININPSSPEWRRRPLKDRRLKGPRRAFPAYDDLPVIKVPSLAWLRLACYRHSHYHSNLDARLTALLLASVPSLQSATFDICEVSHWRDAKDHGRILTSAASKLNSLNLENLQDLTIHFIADGFGSSDPAKHCWTSHPNYIGPAQSIPFNLALRKLATRLQRLQLLGGFFVAPDFFCPNENSAESDWIIKNLRIQAHPACTHATTMSNNLYRPAWGGGWGGYKLVRDQEKHGRLAVAILRAMMRMPELERLVVDLAVRVDKEKASTSGDPEAHFVFERSKWNTGENRGVIGGFYRKLIDFDWQWKVPGQAHWYWSEFRERMNREAEDDVRTVT</sequence>
<dbReference type="AlphaFoldDB" id="A0AAV9GU14"/>
<evidence type="ECO:0008006" key="3">
    <source>
        <dbReference type="Google" id="ProtNLM"/>
    </source>
</evidence>
<comment type="caution">
    <text evidence="1">The sequence shown here is derived from an EMBL/GenBank/DDBJ whole genome shotgun (WGS) entry which is preliminary data.</text>
</comment>
<proteinExistence type="predicted"/>
<protein>
    <recommendedName>
        <fullName evidence="3">F-box domain-containing protein</fullName>
    </recommendedName>
</protein>
<keyword evidence="2" id="KW-1185">Reference proteome</keyword>
<reference evidence="1" key="2">
    <citation type="submission" date="2023-05" db="EMBL/GenBank/DDBJ databases">
        <authorList>
            <consortium name="Lawrence Berkeley National Laboratory"/>
            <person name="Steindorff A."/>
            <person name="Hensen N."/>
            <person name="Bonometti L."/>
            <person name="Westerberg I."/>
            <person name="Brannstrom I.O."/>
            <person name="Guillou S."/>
            <person name="Cros-Aarteil S."/>
            <person name="Calhoun S."/>
            <person name="Haridas S."/>
            <person name="Kuo A."/>
            <person name="Mondo S."/>
            <person name="Pangilinan J."/>
            <person name="Riley R."/>
            <person name="Labutti K."/>
            <person name="Andreopoulos B."/>
            <person name="Lipzen A."/>
            <person name="Chen C."/>
            <person name="Yanf M."/>
            <person name="Daum C."/>
            <person name="Ng V."/>
            <person name="Clum A."/>
            <person name="Ohm R."/>
            <person name="Martin F."/>
            <person name="Silar P."/>
            <person name="Natvig D."/>
            <person name="Lalanne C."/>
            <person name="Gautier V."/>
            <person name="Ament-Velasquez S.L."/>
            <person name="Kruys A."/>
            <person name="Hutchinson M.I."/>
            <person name="Powell A.J."/>
            <person name="Barry K."/>
            <person name="Miller A.N."/>
            <person name="Grigoriev I.V."/>
            <person name="Debuchy R."/>
            <person name="Gladieux P."/>
            <person name="Thoren M.H."/>
            <person name="Johannesson H."/>
        </authorList>
    </citation>
    <scope>NUCLEOTIDE SEQUENCE</scope>
    <source>
        <strain evidence="1">PSN243</strain>
    </source>
</reference>
<dbReference type="EMBL" id="MU865930">
    <property type="protein sequence ID" value="KAK4450883.1"/>
    <property type="molecule type" value="Genomic_DNA"/>
</dbReference>
<evidence type="ECO:0000313" key="1">
    <source>
        <dbReference type="EMBL" id="KAK4450883.1"/>
    </source>
</evidence>
<name>A0AAV9GU14_9PEZI</name>